<dbReference type="EMBL" id="BARW01023773">
    <property type="protein sequence ID" value="GAI99588.1"/>
    <property type="molecule type" value="Genomic_DNA"/>
</dbReference>
<protein>
    <submittedName>
        <fullName evidence="2">Uncharacterized protein</fullName>
    </submittedName>
</protein>
<evidence type="ECO:0000313" key="2">
    <source>
        <dbReference type="EMBL" id="GAI99588.1"/>
    </source>
</evidence>
<feature type="non-terminal residue" evidence="2">
    <location>
        <position position="1"/>
    </location>
</feature>
<feature type="compositionally biased region" description="Basic and acidic residues" evidence="1">
    <location>
        <begin position="27"/>
        <end position="48"/>
    </location>
</feature>
<comment type="caution">
    <text evidence="2">The sequence shown here is derived from an EMBL/GenBank/DDBJ whole genome shotgun (WGS) entry which is preliminary data.</text>
</comment>
<organism evidence="2">
    <name type="scientific">marine sediment metagenome</name>
    <dbReference type="NCBI Taxonomy" id="412755"/>
    <lineage>
        <taxon>unclassified sequences</taxon>
        <taxon>metagenomes</taxon>
        <taxon>ecological metagenomes</taxon>
    </lineage>
</organism>
<name>X1T311_9ZZZZ</name>
<sequence length="48" mass="5547">REDSKQRDVQVICEHYHADGTMMRCDMGGKTRHEKKSDDRELKNPTGG</sequence>
<evidence type="ECO:0000256" key="1">
    <source>
        <dbReference type="SAM" id="MobiDB-lite"/>
    </source>
</evidence>
<proteinExistence type="predicted"/>
<accession>X1T311</accession>
<dbReference type="AlphaFoldDB" id="X1T311"/>
<gene>
    <name evidence="2" type="ORF">S12H4_39353</name>
</gene>
<feature type="region of interest" description="Disordered" evidence="1">
    <location>
        <begin position="23"/>
        <end position="48"/>
    </location>
</feature>
<reference evidence="2" key="1">
    <citation type="journal article" date="2014" name="Front. Microbiol.">
        <title>High frequency of phylogenetically diverse reductive dehalogenase-homologous genes in deep subseafloor sedimentary metagenomes.</title>
        <authorList>
            <person name="Kawai M."/>
            <person name="Futagami T."/>
            <person name="Toyoda A."/>
            <person name="Takaki Y."/>
            <person name="Nishi S."/>
            <person name="Hori S."/>
            <person name="Arai W."/>
            <person name="Tsubouchi T."/>
            <person name="Morono Y."/>
            <person name="Uchiyama I."/>
            <person name="Ito T."/>
            <person name="Fujiyama A."/>
            <person name="Inagaki F."/>
            <person name="Takami H."/>
        </authorList>
    </citation>
    <scope>NUCLEOTIDE SEQUENCE</scope>
    <source>
        <strain evidence="2">Expedition CK06-06</strain>
    </source>
</reference>